<reference evidence="7 8" key="1">
    <citation type="submission" date="2019-06" db="EMBL/GenBank/DDBJ databases">
        <title>Ochrobactrum cricket sp.nov., isolated from the insect Teleogryllus occipitalis living in deserted cropland.</title>
        <authorList>
            <person name="Hu M."/>
        </authorList>
    </citation>
    <scope>NUCLEOTIDE SEQUENCE [LARGE SCALE GENOMIC DNA]</scope>
    <source>
        <strain evidence="7 8">LCB8</strain>
    </source>
</reference>
<name>A0ABY2Y5V1_9HYPH</name>
<dbReference type="Proteomes" id="UP000312784">
    <property type="component" value="Unassembled WGS sequence"/>
</dbReference>
<evidence type="ECO:0000256" key="3">
    <source>
        <dbReference type="ARBA" id="ARBA00022692"/>
    </source>
</evidence>
<dbReference type="EMBL" id="VEWL01000005">
    <property type="protein sequence ID" value="TNV16365.1"/>
    <property type="molecule type" value="Genomic_DNA"/>
</dbReference>
<evidence type="ECO:0000256" key="4">
    <source>
        <dbReference type="ARBA" id="ARBA00022989"/>
    </source>
</evidence>
<evidence type="ECO:0000313" key="8">
    <source>
        <dbReference type="Proteomes" id="UP000312784"/>
    </source>
</evidence>
<evidence type="ECO:0000313" key="7">
    <source>
        <dbReference type="EMBL" id="TNV16365.1"/>
    </source>
</evidence>
<sequence length="207" mass="22387">MGLDKLRITKIVKLLIKCVIGIFLLFALYRLGSIDKTLILAVFRKPDILISALLCLFLGIVLSGIRWWVLLDMSGHRLNLANVLRLQLMGSFFSTYLPGAAGGDLIRGAYILKVVRKDEGRTSAVLSIVVDRIFALLGLILVGAAASAYIFLSDIHADGLGVYTNAILILIVIAPLGILGAVAAVVFSETQDILSSARLGENVLFDY</sequence>
<evidence type="ECO:0000256" key="6">
    <source>
        <dbReference type="SAM" id="Phobius"/>
    </source>
</evidence>
<feature type="transmembrane region" description="Helical" evidence="6">
    <location>
        <begin position="164"/>
        <end position="188"/>
    </location>
</feature>
<organism evidence="7 8">
    <name type="scientific">Ochrobactrum teleogrylli</name>
    <dbReference type="NCBI Taxonomy" id="2479765"/>
    <lineage>
        <taxon>Bacteria</taxon>
        <taxon>Pseudomonadati</taxon>
        <taxon>Pseudomonadota</taxon>
        <taxon>Alphaproteobacteria</taxon>
        <taxon>Hyphomicrobiales</taxon>
        <taxon>Brucellaceae</taxon>
        <taxon>Brucella/Ochrobactrum group</taxon>
        <taxon>Ochrobactrum</taxon>
    </lineage>
</organism>
<keyword evidence="2" id="KW-1003">Cell membrane</keyword>
<comment type="subcellular location">
    <subcellularLocation>
        <location evidence="1">Cell membrane</location>
        <topology evidence="1">Multi-pass membrane protein</topology>
    </subcellularLocation>
</comment>
<dbReference type="InterPro" id="IPR022791">
    <property type="entry name" value="L-PG_synthase/AglD"/>
</dbReference>
<proteinExistence type="predicted"/>
<keyword evidence="3 6" id="KW-0812">Transmembrane</keyword>
<dbReference type="PANTHER" id="PTHR40277">
    <property type="entry name" value="BLL5419 PROTEIN"/>
    <property type="match status" value="1"/>
</dbReference>
<dbReference type="Pfam" id="PF03706">
    <property type="entry name" value="LPG_synthase_TM"/>
    <property type="match status" value="1"/>
</dbReference>
<evidence type="ECO:0000256" key="2">
    <source>
        <dbReference type="ARBA" id="ARBA00022475"/>
    </source>
</evidence>
<gene>
    <name evidence="7" type="ORF">FIC94_11170</name>
</gene>
<feature type="transmembrane region" description="Helical" evidence="6">
    <location>
        <begin position="133"/>
        <end position="152"/>
    </location>
</feature>
<evidence type="ECO:0000256" key="1">
    <source>
        <dbReference type="ARBA" id="ARBA00004651"/>
    </source>
</evidence>
<comment type="caution">
    <text evidence="7">The sequence shown here is derived from an EMBL/GenBank/DDBJ whole genome shotgun (WGS) entry which is preliminary data.</text>
</comment>
<protein>
    <submittedName>
        <fullName evidence="7">Flippase-like domain-containing protein</fullName>
    </submittedName>
</protein>
<keyword evidence="4 6" id="KW-1133">Transmembrane helix</keyword>
<feature type="transmembrane region" description="Helical" evidence="6">
    <location>
        <begin position="12"/>
        <end position="29"/>
    </location>
</feature>
<dbReference type="PANTHER" id="PTHR40277:SF1">
    <property type="entry name" value="BLL5419 PROTEIN"/>
    <property type="match status" value="1"/>
</dbReference>
<feature type="transmembrane region" description="Helical" evidence="6">
    <location>
        <begin position="49"/>
        <end position="69"/>
    </location>
</feature>
<keyword evidence="8" id="KW-1185">Reference proteome</keyword>
<evidence type="ECO:0000256" key="5">
    <source>
        <dbReference type="ARBA" id="ARBA00023136"/>
    </source>
</evidence>
<accession>A0ABY2Y5V1</accession>
<keyword evidence="5 6" id="KW-0472">Membrane</keyword>